<evidence type="ECO:0000313" key="2">
    <source>
        <dbReference type="Proteomes" id="UP001164459"/>
    </source>
</evidence>
<dbReference type="EMBL" id="CP114040">
    <property type="protein sequence ID" value="WAS98867.1"/>
    <property type="molecule type" value="Genomic_DNA"/>
</dbReference>
<protein>
    <submittedName>
        <fullName evidence="1">Uncharacterized protein</fullName>
    </submittedName>
</protein>
<accession>A0ABY7HIG6</accession>
<dbReference type="PROSITE" id="PS51257">
    <property type="entry name" value="PROKAR_LIPOPROTEIN"/>
    <property type="match status" value="1"/>
</dbReference>
<evidence type="ECO:0000313" key="1">
    <source>
        <dbReference type="EMBL" id="WAS98867.1"/>
    </source>
</evidence>
<keyword evidence="2" id="KW-1185">Reference proteome</keyword>
<dbReference type="Proteomes" id="UP001164459">
    <property type="component" value="Chromosome"/>
</dbReference>
<name>A0ABY7HIG6_9BACT</name>
<dbReference type="RefSeq" id="WP_269041224.1">
    <property type="nucleotide sequence ID" value="NZ_CP114040.1"/>
</dbReference>
<sequence>MQPYRLTQAVSIPVLLLLGCNPPLQGDLGEYTDGSTRDIETGCGDADPASWVPTSFTFDPPLLDTSFAGECSISVLESSSDSVDLSLACGEQAVQLHIPLDGPLGPVVAPGDTVMLDYRSENNWGLDEWYTLRRPSADATLLLAGMQGDSLEPPGPQGFFAPLTLAVLADVCPKPVHCEAPGEDLAVEFTYGAAAAGVFPGHHALLGDPVNYRVAVSLASENHWGLPPSQGDQCSFADGSSTYFSVSIQHQPG</sequence>
<organism evidence="1 2">
    <name type="scientific">Nannocystis punicea</name>
    <dbReference type="NCBI Taxonomy" id="2995304"/>
    <lineage>
        <taxon>Bacteria</taxon>
        <taxon>Pseudomonadati</taxon>
        <taxon>Myxococcota</taxon>
        <taxon>Polyangia</taxon>
        <taxon>Nannocystales</taxon>
        <taxon>Nannocystaceae</taxon>
        <taxon>Nannocystis</taxon>
    </lineage>
</organism>
<gene>
    <name evidence="1" type="ORF">O0S08_22280</name>
</gene>
<proteinExistence type="predicted"/>
<reference evidence="1" key="1">
    <citation type="submission" date="2022-11" db="EMBL/GenBank/DDBJ databases">
        <title>Minimal conservation of predation-associated metabolite biosynthetic gene clusters underscores biosynthetic potential of Myxococcota including descriptions for ten novel species: Archangium lansinium sp. nov., Myxococcus landrumus sp. nov., Nannocystis bai.</title>
        <authorList>
            <person name="Ahearne A."/>
            <person name="Stevens C."/>
            <person name="Dowd S."/>
        </authorList>
    </citation>
    <scope>NUCLEOTIDE SEQUENCE</scope>
    <source>
        <strain evidence="1">Fl3</strain>
    </source>
</reference>